<keyword evidence="2" id="KW-0808">Transferase</keyword>
<dbReference type="SUPFAM" id="SSF53335">
    <property type="entry name" value="S-adenosyl-L-methionine-dependent methyltransferases"/>
    <property type="match status" value="1"/>
</dbReference>
<protein>
    <recommendedName>
        <fullName evidence="5">Poly(3-hydroxyalkanoate) synthetase</fullName>
    </recommendedName>
</protein>
<dbReference type="InterPro" id="IPR007213">
    <property type="entry name" value="Ppm1/Ppm2/Tcmp"/>
</dbReference>
<dbReference type="PANTHER" id="PTHR43619">
    <property type="entry name" value="S-ADENOSYL-L-METHIONINE-DEPENDENT METHYLTRANSFERASE YKTD-RELATED"/>
    <property type="match status" value="1"/>
</dbReference>
<evidence type="ECO:0000256" key="1">
    <source>
        <dbReference type="ARBA" id="ARBA00022603"/>
    </source>
</evidence>
<dbReference type="RefSeq" id="WP_108312778.1">
    <property type="nucleotide sequence ID" value="NZ_NESN01000003.1"/>
</dbReference>
<dbReference type="EMBL" id="NESN01000003">
    <property type="protein sequence ID" value="PUE53302.1"/>
    <property type="molecule type" value="Genomic_DNA"/>
</dbReference>
<evidence type="ECO:0000313" key="4">
    <source>
        <dbReference type="Proteomes" id="UP000250790"/>
    </source>
</evidence>
<keyword evidence="4" id="KW-1185">Reference proteome</keyword>
<dbReference type="GO" id="GO:0008168">
    <property type="term" value="F:methyltransferase activity"/>
    <property type="evidence" value="ECO:0007669"/>
    <property type="project" value="UniProtKB-KW"/>
</dbReference>
<dbReference type="InterPro" id="IPR029063">
    <property type="entry name" value="SAM-dependent_MTases_sf"/>
</dbReference>
<dbReference type="AlphaFoldDB" id="A0A315EAY8"/>
<organism evidence="3 4">
    <name type="scientific">Limnohabitans parvus II-B4</name>
    <dbReference type="NCBI Taxonomy" id="1293052"/>
    <lineage>
        <taxon>Bacteria</taxon>
        <taxon>Pseudomonadati</taxon>
        <taxon>Pseudomonadota</taxon>
        <taxon>Betaproteobacteria</taxon>
        <taxon>Burkholderiales</taxon>
        <taxon>Comamonadaceae</taxon>
        <taxon>Limnohabitans</taxon>
    </lineage>
</organism>
<dbReference type="OrthoDB" id="9800233at2"/>
<comment type="caution">
    <text evidence="3">The sequence shown here is derived from an EMBL/GenBank/DDBJ whole genome shotgun (WGS) entry which is preliminary data.</text>
</comment>
<dbReference type="Proteomes" id="UP000250790">
    <property type="component" value="Unassembled WGS sequence"/>
</dbReference>
<reference evidence="3 4" key="1">
    <citation type="submission" date="2017-04" db="EMBL/GenBank/DDBJ databases">
        <title>Unexpected and diverse lifestyles within the genus Limnohabitans.</title>
        <authorList>
            <person name="Kasalicky V."/>
            <person name="Mehrshad M."/>
            <person name="Andrei S.-A."/>
            <person name="Salcher M."/>
            <person name="Kratochvilova H."/>
            <person name="Simek K."/>
            <person name="Ghai R."/>
        </authorList>
    </citation>
    <scope>NUCLEOTIDE SEQUENCE [LARGE SCALE GENOMIC DNA]</scope>
    <source>
        <strain evidence="3 4">II-B4</strain>
    </source>
</reference>
<gene>
    <name evidence="3" type="ORF">B9Z37_09525</name>
</gene>
<evidence type="ECO:0000313" key="3">
    <source>
        <dbReference type="EMBL" id="PUE53302.1"/>
    </source>
</evidence>
<dbReference type="Pfam" id="PF04072">
    <property type="entry name" value="LCM"/>
    <property type="match status" value="1"/>
</dbReference>
<proteinExistence type="predicted"/>
<accession>A0A315EAY8</accession>
<dbReference type="Gene3D" id="3.40.50.150">
    <property type="entry name" value="Vaccinia Virus protein VP39"/>
    <property type="match status" value="1"/>
</dbReference>
<keyword evidence="1" id="KW-0489">Methyltransferase</keyword>
<dbReference type="GO" id="GO:0032259">
    <property type="term" value="P:methylation"/>
    <property type="evidence" value="ECO:0007669"/>
    <property type="project" value="UniProtKB-KW"/>
</dbReference>
<evidence type="ECO:0008006" key="5">
    <source>
        <dbReference type="Google" id="ProtNLM"/>
    </source>
</evidence>
<sequence>MQFSAHSSLIENLTGVPRTLLIPLVARAQASASFPLLDPHDRYAQELLTAMRAEVETFGHDAPTFVNVLWRTGLIKTLGRDFFSRAPQSPGINLGAGLAHYFQWLGNGKNTWMDVDLEQVIDLRQSFIPKSSSLCHNQAMDITLPGWWNRLALRERDQKRPVFVVCEGVLMYLQPCKVHSIIREIGENAPEGSELVMDFVSPLTVGPTAMLAHKSETGAPFVWGVHNGLEVAKLHPRLELLSQHSVSEAYGWGALWAEMLWGTFMGGPLYGLAHLRVTEP</sequence>
<evidence type="ECO:0000256" key="2">
    <source>
        <dbReference type="ARBA" id="ARBA00022679"/>
    </source>
</evidence>
<name>A0A315EAY8_9BURK</name>
<dbReference type="PANTHER" id="PTHR43619:SF2">
    <property type="entry name" value="S-ADENOSYL-L-METHIONINE-DEPENDENT METHYLTRANSFERASES SUPERFAMILY PROTEIN"/>
    <property type="match status" value="1"/>
</dbReference>